<dbReference type="EMBL" id="BJZK01000046">
    <property type="protein sequence ID" value="GEO73266.1"/>
    <property type="molecule type" value="Genomic_DNA"/>
</dbReference>
<keyword evidence="2" id="KW-1185">Reference proteome</keyword>
<proteinExistence type="predicted"/>
<sequence>MQVWLRTLHVTELGVTLLDGGVLTTMFSKGIAGMYVNVLPYLWALGPGRGVHGHASLSPELCVLSVKVDFLQWWAPTGDGNLLGRLDERLRKFLEPRSYRQ</sequence>
<evidence type="ECO:0000313" key="1">
    <source>
        <dbReference type="EMBL" id="GEO73266.1"/>
    </source>
</evidence>
<organism evidence="1 2">
    <name type="scientific">Levilactobacillus zymae</name>
    <dbReference type="NCBI Taxonomy" id="267363"/>
    <lineage>
        <taxon>Bacteria</taxon>
        <taxon>Bacillati</taxon>
        <taxon>Bacillota</taxon>
        <taxon>Bacilli</taxon>
        <taxon>Lactobacillales</taxon>
        <taxon>Lactobacillaceae</taxon>
        <taxon>Levilactobacillus</taxon>
    </lineage>
</organism>
<reference evidence="1 2" key="1">
    <citation type="submission" date="2019-07" db="EMBL/GenBank/DDBJ databases">
        <title>Whole genome shotgun sequence of Lactobacillus zymae NBRC 107157.</title>
        <authorList>
            <person name="Hosoyama A."/>
            <person name="Uohara A."/>
            <person name="Ohji S."/>
            <person name="Ichikawa N."/>
        </authorList>
    </citation>
    <scope>NUCLEOTIDE SEQUENCE [LARGE SCALE GENOMIC DNA]</scope>
    <source>
        <strain evidence="1 2">NBRC 107157</strain>
    </source>
</reference>
<evidence type="ECO:0000313" key="2">
    <source>
        <dbReference type="Proteomes" id="UP000321794"/>
    </source>
</evidence>
<accession>A0ABQ0X1Y7</accession>
<gene>
    <name evidence="1" type="ORF">LZY01_24340</name>
</gene>
<protein>
    <submittedName>
        <fullName evidence="1">Uncharacterized protein</fullName>
    </submittedName>
</protein>
<name>A0ABQ0X1Y7_9LACO</name>
<comment type="caution">
    <text evidence="1">The sequence shown here is derived from an EMBL/GenBank/DDBJ whole genome shotgun (WGS) entry which is preliminary data.</text>
</comment>
<dbReference type="Proteomes" id="UP000321794">
    <property type="component" value="Unassembled WGS sequence"/>
</dbReference>